<sequence>MPHLQSSISQAPVTSFAAVDITGSGHLVFRRYYLSSRFVHTADEHNTEHHCVALSGSRICNSCFSRQRVTGAVRFVHLHFTPFKKPIDVKTSSLFML</sequence>
<evidence type="ECO:0000313" key="2">
    <source>
        <dbReference type="Proteomes" id="UP001472677"/>
    </source>
</evidence>
<protein>
    <submittedName>
        <fullName evidence="1">Uncharacterized protein</fullName>
    </submittedName>
</protein>
<accession>A0ABR2EJM5</accession>
<reference evidence="1 2" key="1">
    <citation type="journal article" date="2024" name="G3 (Bethesda)">
        <title>Genome assembly of Hibiscus sabdariffa L. provides insights into metabolisms of medicinal natural products.</title>
        <authorList>
            <person name="Kim T."/>
        </authorList>
    </citation>
    <scope>NUCLEOTIDE SEQUENCE [LARGE SCALE GENOMIC DNA]</scope>
    <source>
        <strain evidence="1">TK-2024</strain>
        <tissue evidence="1">Old leaves</tissue>
    </source>
</reference>
<name>A0ABR2EJM5_9ROSI</name>
<comment type="caution">
    <text evidence="1">The sequence shown here is derived from an EMBL/GenBank/DDBJ whole genome shotgun (WGS) entry which is preliminary data.</text>
</comment>
<keyword evidence="2" id="KW-1185">Reference proteome</keyword>
<gene>
    <name evidence="1" type="ORF">V6N12_049241</name>
</gene>
<dbReference type="EMBL" id="JBBPBM010000013">
    <property type="protein sequence ID" value="KAK8562194.1"/>
    <property type="molecule type" value="Genomic_DNA"/>
</dbReference>
<organism evidence="1 2">
    <name type="scientific">Hibiscus sabdariffa</name>
    <name type="common">roselle</name>
    <dbReference type="NCBI Taxonomy" id="183260"/>
    <lineage>
        <taxon>Eukaryota</taxon>
        <taxon>Viridiplantae</taxon>
        <taxon>Streptophyta</taxon>
        <taxon>Embryophyta</taxon>
        <taxon>Tracheophyta</taxon>
        <taxon>Spermatophyta</taxon>
        <taxon>Magnoliopsida</taxon>
        <taxon>eudicotyledons</taxon>
        <taxon>Gunneridae</taxon>
        <taxon>Pentapetalae</taxon>
        <taxon>rosids</taxon>
        <taxon>malvids</taxon>
        <taxon>Malvales</taxon>
        <taxon>Malvaceae</taxon>
        <taxon>Malvoideae</taxon>
        <taxon>Hibiscus</taxon>
    </lineage>
</organism>
<evidence type="ECO:0000313" key="1">
    <source>
        <dbReference type="EMBL" id="KAK8562194.1"/>
    </source>
</evidence>
<dbReference type="Proteomes" id="UP001472677">
    <property type="component" value="Unassembled WGS sequence"/>
</dbReference>
<proteinExistence type="predicted"/>